<accession>A0A1J5SHG7</accession>
<reference evidence="1" key="1">
    <citation type="submission" date="2016-10" db="EMBL/GenBank/DDBJ databases">
        <title>Sequence of Gallionella enrichment culture.</title>
        <authorList>
            <person name="Poehlein A."/>
            <person name="Muehling M."/>
            <person name="Daniel R."/>
        </authorList>
    </citation>
    <scope>NUCLEOTIDE SEQUENCE</scope>
</reference>
<name>A0A1J5SHG7_9ZZZZ</name>
<sequence>MKITFDLASSRLLQYAATAALLGFSSIAAASAPLALFGTPLKGATRSELRQTLSKAGFSAQRVDDGYFCDQYSVDGQLKGATQLTVCYTENTNRFASAEYTFPGFMDTQLVQRVIHVVESKYGRPSSVNGDIGLGGVTARWNVAQGMALKVSRGWPDTTTYLDIIDRGMNRTMHAQMQADKAAAIRQQAAKDANAF</sequence>
<dbReference type="AlphaFoldDB" id="A0A1J5SHG7"/>
<gene>
    <name evidence="1" type="ORF">GALL_97680</name>
</gene>
<proteinExistence type="predicted"/>
<organism evidence="1">
    <name type="scientific">mine drainage metagenome</name>
    <dbReference type="NCBI Taxonomy" id="410659"/>
    <lineage>
        <taxon>unclassified sequences</taxon>
        <taxon>metagenomes</taxon>
        <taxon>ecological metagenomes</taxon>
    </lineage>
</organism>
<evidence type="ECO:0000313" key="1">
    <source>
        <dbReference type="EMBL" id="OIR07905.1"/>
    </source>
</evidence>
<protein>
    <submittedName>
        <fullName evidence="1">Uncharacterized protein</fullName>
    </submittedName>
</protein>
<comment type="caution">
    <text evidence="1">The sequence shown here is derived from an EMBL/GenBank/DDBJ whole genome shotgun (WGS) entry which is preliminary data.</text>
</comment>
<dbReference type="EMBL" id="MLJW01000034">
    <property type="protein sequence ID" value="OIR07905.1"/>
    <property type="molecule type" value="Genomic_DNA"/>
</dbReference>